<feature type="region of interest" description="Disordered" evidence="5">
    <location>
        <begin position="185"/>
        <end position="212"/>
    </location>
</feature>
<dbReference type="Gene3D" id="2.40.240.10">
    <property type="entry name" value="Ribosomal Protein L25, Chain P"/>
    <property type="match status" value="1"/>
</dbReference>
<dbReference type="GO" id="GO:0022625">
    <property type="term" value="C:cytosolic large ribosomal subunit"/>
    <property type="evidence" value="ECO:0007669"/>
    <property type="project" value="TreeGrafter"/>
</dbReference>
<dbReference type="Pfam" id="PF14693">
    <property type="entry name" value="Ribosomal_TL5_C"/>
    <property type="match status" value="1"/>
</dbReference>
<dbReference type="Gene3D" id="2.170.120.20">
    <property type="entry name" value="Ribosomal protein L25, beta domain"/>
    <property type="match status" value="1"/>
</dbReference>
<accession>A0A3B1AW39</accession>
<dbReference type="HAMAP" id="MF_01334">
    <property type="entry name" value="Ribosomal_bL25_CTC"/>
    <property type="match status" value="1"/>
</dbReference>
<dbReference type="InterPro" id="IPR020056">
    <property type="entry name" value="Rbsml_bL25/Gln-tRNA_synth_N"/>
</dbReference>
<evidence type="ECO:0000256" key="5">
    <source>
        <dbReference type="SAM" id="MobiDB-lite"/>
    </source>
</evidence>
<dbReference type="PANTHER" id="PTHR33284">
    <property type="entry name" value="RIBOSOMAL PROTEIN L25/GLN-TRNA SYNTHETASE, ANTI-CODON-BINDING DOMAIN-CONTAINING PROTEIN"/>
    <property type="match status" value="1"/>
</dbReference>
<feature type="compositionally biased region" description="Acidic residues" evidence="5">
    <location>
        <begin position="196"/>
        <end position="212"/>
    </location>
</feature>
<dbReference type="FunFam" id="2.40.240.10:FF:000002">
    <property type="entry name" value="50S ribosomal protein L25"/>
    <property type="match status" value="1"/>
</dbReference>
<dbReference type="InterPro" id="IPR020055">
    <property type="entry name" value="Ribosomal_bL25_short"/>
</dbReference>
<dbReference type="GO" id="GO:0003735">
    <property type="term" value="F:structural constituent of ribosome"/>
    <property type="evidence" value="ECO:0007669"/>
    <property type="project" value="InterPro"/>
</dbReference>
<dbReference type="Pfam" id="PF01386">
    <property type="entry name" value="Ribosomal_L25p"/>
    <property type="match status" value="1"/>
</dbReference>
<keyword evidence="2" id="KW-0694">RNA-binding</keyword>
<protein>
    <submittedName>
        <fullName evidence="8">LSU ribosomal protein L25p</fullName>
    </submittedName>
</protein>
<evidence type="ECO:0000259" key="6">
    <source>
        <dbReference type="Pfam" id="PF01386"/>
    </source>
</evidence>
<dbReference type="NCBIfam" id="NF004130">
    <property type="entry name" value="PRK05618.1-5"/>
    <property type="match status" value="1"/>
</dbReference>
<dbReference type="InterPro" id="IPR020930">
    <property type="entry name" value="Ribosomal_uL5_bac-type"/>
</dbReference>
<reference evidence="8" key="1">
    <citation type="submission" date="2018-06" db="EMBL/GenBank/DDBJ databases">
        <authorList>
            <person name="Zhirakovskaya E."/>
        </authorList>
    </citation>
    <scope>NUCLEOTIDE SEQUENCE</scope>
</reference>
<keyword evidence="1" id="KW-0699">rRNA-binding</keyword>
<dbReference type="InterPro" id="IPR001021">
    <property type="entry name" value="Ribosomal_bL25_long"/>
</dbReference>
<keyword evidence="4" id="KW-0687">Ribonucleoprotein</keyword>
<dbReference type="AlphaFoldDB" id="A0A3B1AW39"/>
<evidence type="ECO:0000256" key="1">
    <source>
        <dbReference type="ARBA" id="ARBA00022730"/>
    </source>
</evidence>
<name>A0A3B1AW39_9ZZZZ</name>
<dbReference type="CDD" id="cd00495">
    <property type="entry name" value="Ribosomal_L25_TL5_CTC"/>
    <property type="match status" value="1"/>
</dbReference>
<proteinExistence type="inferred from homology"/>
<evidence type="ECO:0000259" key="7">
    <source>
        <dbReference type="Pfam" id="PF14693"/>
    </source>
</evidence>
<dbReference type="InterPro" id="IPR011035">
    <property type="entry name" value="Ribosomal_bL25/Gln-tRNA_synth"/>
</dbReference>
<dbReference type="InterPro" id="IPR020057">
    <property type="entry name" value="Ribosomal_bL25_b-dom"/>
</dbReference>
<dbReference type="HAMAP" id="MF_01336">
    <property type="entry name" value="Ribosomal_bL25"/>
    <property type="match status" value="1"/>
</dbReference>
<evidence type="ECO:0000313" key="8">
    <source>
        <dbReference type="EMBL" id="VAW97016.1"/>
    </source>
</evidence>
<keyword evidence="3 8" id="KW-0689">Ribosomal protein</keyword>
<dbReference type="EMBL" id="UOFU01000109">
    <property type="protein sequence ID" value="VAW97016.1"/>
    <property type="molecule type" value="Genomic_DNA"/>
</dbReference>
<evidence type="ECO:0000256" key="4">
    <source>
        <dbReference type="ARBA" id="ARBA00023274"/>
    </source>
</evidence>
<organism evidence="8">
    <name type="scientific">hydrothermal vent metagenome</name>
    <dbReference type="NCBI Taxonomy" id="652676"/>
    <lineage>
        <taxon>unclassified sequences</taxon>
        <taxon>metagenomes</taxon>
        <taxon>ecological metagenomes</taxon>
    </lineage>
</organism>
<dbReference type="InterPro" id="IPR029751">
    <property type="entry name" value="Ribosomal_L25_dom"/>
</dbReference>
<dbReference type="NCBIfam" id="NF004128">
    <property type="entry name" value="PRK05618.1-2"/>
    <property type="match status" value="1"/>
</dbReference>
<evidence type="ECO:0000256" key="2">
    <source>
        <dbReference type="ARBA" id="ARBA00022884"/>
    </source>
</evidence>
<gene>
    <name evidence="8" type="ORF">MNBD_GAMMA20-638</name>
</gene>
<dbReference type="InterPro" id="IPR037121">
    <property type="entry name" value="Ribosomal_bL25_C"/>
</dbReference>
<dbReference type="GO" id="GO:0006412">
    <property type="term" value="P:translation"/>
    <property type="evidence" value="ECO:0007669"/>
    <property type="project" value="InterPro"/>
</dbReference>
<dbReference type="GO" id="GO:0008097">
    <property type="term" value="F:5S rRNA binding"/>
    <property type="evidence" value="ECO:0007669"/>
    <property type="project" value="InterPro"/>
</dbReference>
<evidence type="ECO:0000256" key="3">
    <source>
        <dbReference type="ARBA" id="ARBA00022980"/>
    </source>
</evidence>
<dbReference type="NCBIfam" id="NF004612">
    <property type="entry name" value="PRK05943.1"/>
    <property type="match status" value="1"/>
</dbReference>
<feature type="domain" description="Large ribosomal subunit protein bL25 beta" evidence="7">
    <location>
        <begin position="103"/>
        <end position="192"/>
    </location>
</feature>
<dbReference type="NCBIfam" id="TIGR00731">
    <property type="entry name" value="bL25_bact_ctc"/>
    <property type="match status" value="1"/>
</dbReference>
<dbReference type="SUPFAM" id="SSF50715">
    <property type="entry name" value="Ribosomal protein L25-like"/>
    <property type="match status" value="1"/>
</dbReference>
<feature type="domain" description="Large ribosomal subunit protein bL25 L25" evidence="6">
    <location>
        <begin position="7"/>
        <end position="94"/>
    </location>
</feature>
<sequence>MKVDFTLTAERRTDVGKGASRRLRRAGKIPAVMYGASEDPISLTLNHDSFMHRLEHEAFYSHILTLSVDDKIYKAVLKDLQRHPAKSRMLHADFLRVGENDVIHMSVPLHSIGEDVAPGVKTGGLVSHLMSSVEIICKAGDLPEYLEVDLSTLEAGDSLHLSDIKLPEGAVIAALQHGEDHDLPVASIHMPRGTSSDDEAEEGEVSEEEPAE</sequence>
<dbReference type="PANTHER" id="PTHR33284:SF1">
    <property type="entry name" value="RIBOSOMAL PROTEIN L25_GLN-TRNA SYNTHETASE, ANTI-CODON-BINDING DOMAIN-CONTAINING PROTEIN"/>
    <property type="match status" value="1"/>
</dbReference>